<keyword evidence="1" id="KW-0862">Zinc</keyword>
<feature type="region of interest" description="Disordered" evidence="3">
    <location>
        <begin position="879"/>
        <end position="914"/>
    </location>
</feature>
<sequence length="1298" mass="143012">MSKPTEYYSEEEEFQCPLCMEEMDLSDRNFRPCPCGYQICRFCWHHIQENLNGLCPACRRVYSEQTIEFKPISAEELARIKNEKKQREREKKELEAMNRKHLSNMRVVQKNLVYVIGLSPKIANEEILRSHDYFGQYGKIAKIVVNRRNPPASTVPSTPPPQPSVGVYITYVRKEDAARAIAAVDGSNSDGKVLSMVCQNPNCMYLHEPGEEADSYTKEDLASVKYHLKEHANTEVHKIQLGRPPSSGPTSVFPPPHSAQPHTVKKAELLPHRIVGPESDRGSNDEREEASALPPTASWATKPSSTETTPILHNQQLPTSQLSHSVQPPLLQSSQNSSFTHTSNSQQSSPTPSSSQEPKTKRLSDAQSINAKVVKKVDYVPMSLSTAKKNETDEDVEAEQLQRFANEPIQVERLETKSDLSAKPHTDNPLLTKQTDIVADFDQTLSALSDGSFSFSFNGPLPDSASSTEEKLSEKTSTVVQDSSIVASSRIVSPPPGVGFIRTDISNLSNTTEFNQPSPTPYTGSFNPFAPDDDKFDPFSSESPSLGVLGISSLGNNNSDAYVNDARTHPQAYSNSTKSRNSSRFGFAQEDGEFTHLNSADPLAMKDLQDGFRALFPNVNISFGPSDVHQESMWNTTNDSTFAPLRRNLMTAPPGVPISSVNQAQNLLNNTSPGLDHHFHQNMLMQHHQQLSGNSVVPPTIKSPPPGIYTQSPRMDYGMTGGWNPPSTSWNIEDDYLSRQPPHQPPHQPSQNQFLSNHSRNEAQDFFGAFLKAAAVNSNSHDEVSSEAEALPNILQDPAIMSVRISQADNAYRAPGAPVMSQQQYQPIQNVGGHRLSVFERVTRTGDEQIGGGFGVGIGLGNMDAVVGVINPNYKENKKIEPKDKKTETKSINDDSKEIQTSTPSERTTEIEKETDQSINAALIKSPVFLDKDVVHKKTNNEIGSVNANRSLKPAPVKILSTKTNGGNDLQVKSAANPSSQTYKRSPNENITRKSDSNITPDSSITTSTTSVQKWNRRHSRSSKKQQSNADGQLLSASNSKHKDVLVHKGDSSTSINDSGESNVKSAIEPSIVLTPILSKKSKKKDKNSGVQAQLMANDLSLKDTESIEDVHNLNIGEFQKISNESNDVKDNLVTNNSKRHNNNMSTDFKFDFPTSVFSPSTSKDTNNESISTHHVLENSSDLKSPSNSTFEFSSSNIFSKDFNFNTSSIFNLPTSFSSTSPLFGSSDNNSPGSPIMNGDPSPWNNSTQSSNGIKSTTVSVEDLERQVANARREAEMLEHRLRAVIKKNTHHLQDAWK</sequence>
<dbReference type="SMART" id="SM00361">
    <property type="entry name" value="RRM_1"/>
    <property type="match status" value="1"/>
</dbReference>
<evidence type="ECO:0000256" key="1">
    <source>
        <dbReference type="PROSITE-ProRule" id="PRU00175"/>
    </source>
</evidence>
<dbReference type="Proteomes" id="UP000789901">
    <property type="component" value="Unassembled WGS sequence"/>
</dbReference>
<organism evidence="5 6">
    <name type="scientific">Gigaspora margarita</name>
    <dbReference type="NCBI Taxonomy" id="4874"/>
    <lineage>
        <taxon>Eukaryota</taxon>
        <taxon>Fungi</taxon>
        <taxon>Fungi incertae sedis</taxon>
        <taxon>Mucoromycota</taxon>
        <taxon>Glomeromycotina</taxon>
        <taxon>Glomeromycetes</taxon>
        <taxon>Diversisporales</taxon>
        <taxon>Gigasporaceae</taxon>
        <taxon>Gigaspora</taxon>
    </lineage>
</organism>
<dbReference type="InterPro" id="IPR039515">
    <property type="entry name" value="NOT4_mRING-HC-C4C4"/>
</dbReference>
<keyword evidence="6" id="KW-1185">Reference proteome</keyword>
<dbReference type="CDD" id="cd16618">
    <property type="entry name" value="mRING-HC-C4C4_CNOT4"/>
    <property type="match status" value="1"/>
</dbReference>
<comment type="caution">
    <text evidence="5">The sequence shown here is derived from an EMBL/GenBank/DDBJ whole genome shotgun (WGS) entry which is preliminary data.</text>
</comment>
<keyword evidence="2" id="KW-0175">Coiled coil</keyword>
<feature type="compositionally biased region" description="Polar residues" evidence="3">
    <location>
        <begin position="1243"/>
        <end position="1260"/>
    </location>
</feature>
<dbReference type="SUPFAM" id="SSF54928">
    <property type="entry name" value="RNA-binding domain, RBD"/>
    <property type="match status" value="1"/>
</dbReference>
<feature type="compositionally biased region" description="Low complexity" evidence="3">
    <location>
        <begin position="997"/>
        <end position="1011"/>
    </location>
</feature>
<feature type="coiled-coil region" evidence="2">
    <location>
        <begin position="73"/>
        <end position="104"/>
    </location>
</feature>
<dbReference type="EMBL" id="CAJVQB010013210">
    <property type="protein sequence ID" value="CAG8760661.1"/>
    <property type="molecule type" value="Genomic_DNA"/>
</dbReference>
<protein>
    <submittedName>
        <fullName evidence="5">28071_t:CDS:1</fullName>
    </submittedName>
</protein>
<feature type="region of interest" description="Disordered" evidence="3">
    <location>
        <begin position="1226"/>
        <end position="1261"/>
    </location>
</feature>
<evidence type="ECO:0000259" key="4">
    <source>
        <dbReference type="PROSITE" id="PS50089"/>
    </source>
</evidence>
<feature type="compositionally biased region" description="Basic and acidic residues" evidence="3">
    <location>
        <begin position="1041"/>
        <end position="1051"/>
    </location>
</feature>
<evidence type="ECO:0000256" key="3">
    <source>
        <dbReference type="SAM" id="MobiDB-lite"/>
    </source>
</evidence>
<dbReference type="PROSITE" id="PS50089">
    <property type="entry name" value="ZF_RING_2"/>
    <property type="match status" value="1"/>
</dbReference>
<evidence type="ECO:0000256" key="2">
    <source>
        <dbReference type="SAM" id="Coils"/>
    </source>
</evidence>
<dbReference type="CDD" id="cd12438">
    <property type="entry name" value="RRM_CNOT4"/>
    <property type="match status" value="1"/>
</dbReference>
<keyword evidence="1" id="KW-0863">Zinc-finger</keyword>
<keyword evidence="1" id="KW-0479">Metal-binding</keyword>
<dbReference type="InterPro" id="IPR035979">
    <property type="entry name" value="RBD_domain_sf"/>
</dbReference>
<feature type="compositionally biased region" description="Low complexity" evidence="3">
    <location>
        <begin position="320"/>
        <end position="357"/>
    </location>
</feature>
<dbReference type="Pfam" id="PF14570">
    <property type="entry name" value="zf-RING_4"/>
    <property type="match status" value="1"/>
</dbReference>
<dbReference type="InterPro" id="IPR003954">
    <property type="entry name" value="RRM_euk-type"/>
</dbReference>
<dbReference type="Gene3D" id="3.30.40.10">
    <property type="entry name" value="Zinc/RING finger domain, C3HC4 (zinc finger)"/>
    <property type="match status" value="1"/>
</dbReference>
<dbReference type="PANTHER" id="PTHR12603">
    <property type="entry name" value="CCR4-NOT TRANSCRIPTION COMPLEX RELATED"/>
    <property type="match status" value="1"/>
</dbReference>
<gene>
    <name evidence="5" type="ORF">GMARGA_LOCUS17436</name>
</gene>
<evidence type="ECO:0000313" key="6">
    <source>
        <dbReference type="Proteomes" id="UP000789901"/>
    </source>
</evidence>
<dbReference type="InterPro" id="IPR039780">
    <property type="entry name" value="Mot2"/>
</dbReference>
<feature type="region of interest" description="Disordered" evidence="3">
    <location>
        <begin position="235"/>
        <end position="368"/>
    </location>
</feature>
<feature type="compositionally biased region" description="Basic residues" evidence="3">
    <location>
        <begin position="1015"/>
        <end position="1024"/>
    </location>
</feature>
<accession>A0ABN7VDT1</accession>
<dbReference type="SUPFAM" id="SSF57850">
    <property type="entry name" value="RING/U-box"/>
    <property type="match status" value="1"/>
</dbReference>
<feature type="domain" description="RING-type" evidence="4">
    <location>
        <begin position="16"/>
        <end position="59"/>
    </location>
</feature>
<feature type="compositionally biased region" description="Polar residues" evidence="3">
    <location>
        <begin position="298"/>
        <end position="319"/>
    </location>
</feature>
<feature type="compositionally biased region" description="Polar residues" evidence="3">
    <location>
        <begin position="1052"/>
        <end position="1063"/>
    </location>
</feature>
<dbReference type="InterPro" id="IPR013083">
    <property type="entry name" value="Znf_RING/FYVE/PHD"/>
</dbReference>
<dbReference type="PANTHER" id="PTHR12603:SF0">
    <property type="entry name" value="CCR4-NOT TRANSCRIPTION COMPLEX SUBUNIT 4"/>
    <property type="match status" value="1"/>
</dbReference>
<name>A0ABN7VDT1_GIGMA</name>
<feature type="compositionally biased region" description="Basic and acidic residues" evidence="3">
    <location>
        <begin position="879"/>
        <end position="898"/>
    </location>
</feature>
<dbReference type="InterPro" id="IPR012677">
    <property type="entry name" value="Nucleotide-bd_a/b_plait_sf"/>
</dbReference>
<evidence type="ECO:0000313" key="5">
    <source>
        <dbReference type="EMBL" id="CAG8760661.1"/>
    </source>
</evidence>
<dbReference type="InterPro" id="IPR034261">
    <property type="entry name" value="CNOT4_RRM"/>
</dbReference>
<dbReference type="InterPro" id="IPR001841">
    <property type="entry name" value="Znf_RING"/>
</dbReference>
<feature type="compositionally biased region" description="Polar residues" evidence="3">
    <location>
        <begin position="1029"/>
        <end position="1039"/>
    </location>
</feature>
<feature type="region of interest" description="Disordered" evidence="3">
    <location>
        <begin position="959"/>
        <end position="1063"/>
    </location>
</feature>
<proteinExistence type="predicted"/>
<dbReference type="Gene3D" id="3.30.70.330">
    <property type="match status" value="1"/>
</dbReference>
<reference evidence="5 6" key="1">
    <citation type="submission" date="2021-06" db="EMBL/GenBank/DDBJ databases">
        <authorList>
            <person name="Kallberg Y."/>
            <person name="Tangrot J."/>
            <person name="Rosling A."/>
        </authorList>
    </citation>
    <scope>NUCLEOTIDE SEQUENCE [LARGE SCALE GENOMIC DNA]</scope>
    <source>
        <strain evidence="5 6">120-4 pot B 10/14</strain>
    </source>
</reference>
<feature type="region of interest" description="Disordered" evidence="3">
    <location>
        <begin position="728"/>
        <end position="755"/>
    </location>
</feature>
<feature type="compositionally biased region" description="Polar residues" evidence="3">
    <location>
        <begin position="974"/>
        <end position="990"/>
    </location>
</feature>